<dbReference type="Proteomes" id="UP001378960">
    <property type="component" value="Unassembled WGS sequence"/>
</dbReference>
<dbReference type="PANTHER" id="PTHR12811">
    <property type="entry name" value="VACUOLAR PROTEIN SORTING VPS16"/>
    <property type="match status" value="1"/>
</dbReference>
<dbReference type="PANTHER" id="PTHR12811:SF0">
    <property type="entry name" value="VACUOLAR PROTEIN SORTING-ASSOCIATED PROTEIN 16 HOMOLOG"/>
    <property type="match status" value="1"/>
</dbReference>
<comment type="similarity">
    <text evidence="1 2">Belongs to the VPS16 family.</text>
</comment>
<keyword evidence="2" id="KW-0653">Protein transport</keyword>
<dbReference type="Pfam" id="PF04841">
    <property type="entry name" value="Vps16_N"/>
    <property type="match status" value="1"/>
</dbReference>
<dbReference type="GO" id="GO:0030897">
    <property type="term" value="C:HOPS complex"/>
    <property type="evidence" value="ECO:0007669"/>
    <property type="project" value="TreeGrafter"/>
</dbReference>
<dbReference type="InterPro" id="IPR036322">
    <property type="entry name" value="WD40_repeat_dom_sf"/>
</dbReference>
<name>A0AAV5R156_PICKL</name>
<keyword evidence="6" id="KW-1185">Reference proteome</keyword>
<dbReference type="InterPro" id="IPR006926">
    <property type="entry name" value="Vps16_N"/>
</dbReference>
<protein>
    <recommendedName>
        <fullName evidence="2">Probable vacuolar protein sorting-associated protein 16 homolog</fullName>
    </recommendedName>
</protein>
<dbReference type="Pfam" id="PF04840">
    <property type="entry name" value="Vps16_C"/>
    <property type="match status" value="1"/>
</dbReference>
<keyword evidence="2" id="KW-0813">Transport</keyword>
<feature type="domain" description="Vps16 N-terminal" evidence="4">
    <location>
        <begin position="5"/>
        <end position="412"/>
    </location>
</feature>
<evidence type="ECO:0000256" key="1">
    <source>
        <dbReference type="ARBA" id="ARBA00009250"/>
    </source>
</evidence>
<dbReference type="GO" id="GO:0016197">
    <property type="term" value="P:endosomal transport"/>
    <property type="evidence" value="ECO:0007669"/>
    <property type="project" value="TreeGrafter"/>
</dbReference>
<evidence type="ECO:0000313" key="5">
    <source>
        <dbReference type="EMBL" id="GMM44737.1"/>
    </source>
</evidence>
<proteinExistence type="inferred from homology"/>
<evidence type="ECO:0000259" key="4">
    <source>
        <dbReference type="Pfam" id="PF04841"/>
    </source>
</evidence>
<evidence type="ECO:0000259" key="3">
    <source>
        <dbReference type="Pfam" id="PF04840"/>
    </source>
</evidence>
<reference evidence="5 6" key="1">
    <citation type="journal article" date="2023" name="Elife">
        <title>Identification of key yeast species and microbe-microbe interactions impacting larval growth of Drosophila in the wild.</title>
        <authorList>
            <person name="Mure A."/>
            <person name="Sugiura Y."/>
            <person name="Maeda R."/>
            <person name="Honda K."/>
            <person name="Sakurai N."/>
            <person name="Takahashi Y."/>
            <person name="Watada M."/>
            <person name="Katoh T."/>
            <person name="Gotoh A."/>
            <person name="Gotoh Y."/>
            <person name="Taniguchi I."/>
            <person name="Nakamura K."/>
            <person name="Hayashi T."/>
            <person name="Katayama T."/>
            <person name="Uemura T."/>
            <person name="Hattori Y."/>
        </authorList>
    </citation>
    <scope>NUCLEOTIDE SEQUENCE [LARGE SCALE GENOMIC DNA]</scope>
    <source>
        <strain evidence="5 6">PK-24</strain>
    </source>
</reference>
<dbReference type="EMBL" id="BTGB01000001">
    <property type="protein sequence ID" value="GMM44737.1"/>
    <property type="molecule type" value="Genomic_DNA"/>
</dbReference>
<dbReference type="SUPFAM" id="SSF50978">
    <property type="entry name" value="WD40 repeat-like"/>
    <property type="match status" value="1"/>
</dbReference>
<dbReference type="AlphaFoldDB" id="A0AAV5R156"/>
<comment type="function">
    <text evidence="2">Essential for vacuolar protein sorting. Required for vacuole biogenesis, stability and to maintain vacuole morphology.</text>
</comment>
<dbReference type="GO" id="GO:0042144">
    <property type="term" value="P:vacuole fusion, non-autophagic"/>
    <property type="evidence" value="ECO:0007669"/>
    <property type="project" value="TreeGrafter"/>
</dbReference>
<dbReference type="GO" id="GO:0003779">
    <property type="term" value="F:actin binding"/>
    <property type="evidence" value="ECO:0007669"/>
    <property type="project" value="TreeGrafter"/>
</dbReference>
<evidence type="ECO:0000256" key="2">
    <source>
        <dbReference type="PIRNR" id="PIRNR007949"/>
    </source>
</evidence>
<accession>A0AAV5R156</accession>
<gene>
    <name evidence="5" type="ORF">DAPK24_013120</name>
</gene>
<evidence type="ECO:0000313" key="6">
    <source>
        <dbReference type="Proteomes" id="UP001378960"/>
    </source>
</evidence>
<comment type="caution">
    <text evidence="5">The sequence shown here is derived from an EMBL/GenBank/DDBJ whole genome shotgun (WGS) entry which is preliminary data.</text>
</comment>
<dbReference type="InterPro" id="IPR006925">
    <property type="entry name" value="Vps16_C"/>
</dbReference>
<dbReference type="PIRSF" id="PIRSF007949">
    <property type="entry name" value="VPS16"/>
    <property type="match status" value="1"/>
</dbReference>
<sequence length="848" mass="97020">MLTNPSLKWEPLDDVFYRSRLCYEDIKLPIQSNFDDYNIVIGPSSSVLAIYPKKHSPIRHSLDNILITTSNGDILHSISWDFNRIPISSIEWTPNAELLLILSSGKFRLYYNYTGDFKEYSILDNDNGNDNDKTDNNETIISSKISNYTLALQTNLNEFIIINDIRRPSRKQSYKQFKTDSSIDPYHISTWNILDDSIILSTSSSLSILSNNLISNILPSGAYTKISISYNHSLVSLLTIDNKIEIYNSDFSKLLLTSLLSNSQVLDIQWCSNDVLVLSYSTHLMILGPSNDSISILTNSKPLLKSETDGLFYFTGDQLFFFSKVNINTEKIFRIGSTDPAAILLDSIQYLDNHSPKANDLLDLISDQLPKAIDDCINAALEEFEPYWQKILLRAANFGKINLDLYDPSDFINSCNILRILNLLRNNEIGIFISYNQYLSLGIEKLIDWLLLRNLHYLCLKITDLLNLPNYKIKTHWACCKLKNSHDLNDNQLLNLLADKLKNDKIDWLNLSNIAFIEGRFQLSKNLISFEPNTGKKVQFLISIHSKTNGDEMLYALTKANEDSDADSLLLILFELFSSLSNIEFFKAINDKQNAIGLLKSIQYQQSSTLLNDFMYQDDDIYGLIIIYLKKHFINTDKVKMDNKHYTHIETLFSKLNKSNTLLSSLVTKYKTSVKVELDLNNHQLELSNVYPTIKPGDSLFKTLSDIVVVDLKVALSFAKKYNISSNQIITTVLQSLAPITSKHAQLFEFATSNSITKSYPLETFYYHLFKLNMKRQASMYLPYCKQMSYKEKIIAYINCDQWKEAVNQAAGKNDIPLLRQMRDSRIGNDAKIANDQIELITGKRESI</sequence>
<dbReference type="InterPro" id="IPR016534">
    <property type="entry name" value="VPS16"/>
</dbReference>
<dbReference type="GO" id="GO:0005768">
    <property type="term" value="C:endosome"/>
    <property type="evidence" value="ECO:0007669"/>
    <property type="project" value="TreeGrafter"/>
</dbReference>
<dbReference type="GO" id="GO:0006886">
    <property type="term" value="P:intracellular protein transport"/>
    <property type="evidence" value="ECO:0007669"/>
    <property type="project" value="InterPro"/>
</dbReference>
<organism evidence="5 6">
    <name type="scientific">Pichia kluyveri</name>
    <name type="common">Yeast</name>
    <dbReference type="NCBI Taxonomy" id="36015"/>
    <lineage>
        <taxon>Eukaryota</taxon>
        <taxon>Fungi</taxon>
        <taxon>Dikarya</taxon>
        <taxon>Ascomycota</taxon>
        <taxon>Saccharomycotina</taxon>
        <taxon>Pichiomycetes</taxon>
        <taxon>Pichiales</taxon>
        <taxon>Pichiaceae</taxon>
        <taxon>Pichia</taxon>
    </lineage>
</organism>
<feature type="domain" description="Vps16 C-terminal" evidence="3">
    <location>
        <begin position="507"/>
        <end position="830"/>
    </location>
</feature>